<keyword evidence="2" id="KW-0812">Transmembrane</keyword>
<dbReference type="Gramene" id="CDP13821">
    <property type="protein sequence ID" value="CDP13821"/>
    <property type="gene ID" value="GSCOC_T00038887001"/>
</dbReference>
<keyword evidence="2" id="KW-0472">Membrane</keyword>
<protein>
    <submittedName>
        <fullName evidence="3">Uncharacterized protein</fullName>
    </submittedName>
</protein>
<dbReference type="AlphaFoldDB" id="A0A068UZH8"/>
<feature type="transmembrane region" description="Helical" evidence="2">
    <location>
        <begin position="46"/>
        <end position="67"/>
    </location>
</feature>
<dbReference type="EMBL" id="HG739161">
    <property type="protein sequence ID" value="CDP13821.1"/>
    <property type="molecule type" value="Genomic_DNA"/>
</dbReference>
<dbReference type="GO" id="GO:0005743">
    <property type="term" value="C:mitochondrial inner membrane"/>
    <property type="evidence" value="ECO:0007669"/>
    <property type="project" value="TreeGrafter"/>
</dbReference>
<feature type="compositionally biased region" description="Polar residues" evidence="1">
    <location>
        <begin position="103"/>
        <end position="119"/>
    </location>
</feature>
<reference evidence="4" key="1">
    <citation type="journal article" date="2014" name="Science">
        <title>The coffee genome provides insight into the convergent evolution of caffeine biosynthesis.</title>
        <authorList>
            <person name="Denoeud F."/>
            <person name="Carretero-Paulet L."/>
            <person name="Dereeper A."/>
            <person name="Droc G."/>
            <person name="Guyot R."/>
            <person name="Pietrella M."/>
            <person name="Zheng C."/>
            <person name="Alberti A."/>
            <person name="Anthony F."/>
            <person name="Aprea G."/>
            <person name="Aury J.M."/>
            <person name="Bento P."/>
            <person name="Bernard M."/>
            <person name="Bocs S."/>
            <person name="Campa C."/>
            <person name="Cenci A."/>
            <person name="Combes M.C."/>
            <person name="Crouzillat D."/>
            <person name="Da Silva C."/>
            <person name="Daddiego L."/>
            <person name="De Bellis F."/>
            <person name="Dussert S."/>
            <person name="Garsmeur O."/>
            <person name="Gayraud T."/>
            <person name="Guignon V."/>
            <person name="Jahn K."/>
            <person name="Jamilloux V."/>
            <person name="Joet T."/>
            <person name="Labadie K."/>
            <person name="Lan T."/>
            <person name="Leclercq J."/>
            <person name="Lepelley M."/>
            <person name="Leroy T."/>
            <person name="Li L.T."/>
            <person name="Librado P."/>
            <person name="Lopez L."/>
            <person name="Munoz A."/>
            <person name="Noel B."/>
            <person name="Pallavicini A."/>
            <person name="Perrotta G."/>
            <person name="Poncet V."/>
            <person name="Pot D."/>
            <person name="Priyono X."/>
            <person name="Rigoreau M."/>
            <person name="Rouard M."/>
            <person name="Rozas J."/>
            <person name="Tranchant-Dubreuil C."/>
            <person name="VanBuren R."/>
            <person name="Zhang Q."/>
            <person name="Andrade A.C."/>
            <person name="Argout X."/>
            <person name="Bertrand B."/>
            <person name="de Kochko A."/>
            <person name="Graziosi G."/>
            <person name="Henry R.J."/>
            <person name="Jayarama X."/>
            <person name="Ming R."/>
            <person name="Nagai C."/>
            <person name="Rounsley S."/>
            <person name="Sankoff D."/>
            <person name="Giuliano G."/>
            <person name="Albert V.A."/>
            <person name="Wincker P."/>
            <person name="Lashermes P."/>
        </authorList>
    </citation>
    <scope>NUCLEOTIDE SEQUENCE [LARGE SCALE GENOMIC DNA]</scope>
    <source>
        <strain evidence="4">cv. DH200-94</strain>
    </source>
</reference>
<proteinExistence type="predicted"/>
<evidence type="ECO:0000256" key="1">
    <source>
        <dbReference type="SAM" id="MobiDB-lite"/>
    </source>
</evidence>
<evidence type="ECO:0000256" key="2">
    <source>
        <dbReference type="SAM" id="Phobius"/>
    </source>
</evidence>
<dbReference type="Proteomes" id="UP000295252">
    <property type="component" value="Chromosome IV"/>
</dbReference>
<dbReference type="PANTHER" id="PTHR23289:SF2">
    <property type="entry name" value="CYTOCHROME C OXIDASE ASSEMBLY PROTEIN COX15 HOMOLOG"/>
    <property type="match status" value="1"/>
</dbReference>
<sequence>MLAGKSYASFDSKDGKQLTLLDHLILVTTTLAAIGGLWFSTRKLELHPAICSLIGSIVGVVALQVTLRVSTLLSYVPVSPGSWHSSSSWSSNASESDASAQSHRTSADVTSKDSVSCCKNSHLDDHQDNV</sequence>
<feature type="compositionally biased region" description="Low complexity" evidence="1">
    <location>
        <begin position="79"/>
        <end position="102"/>
    </location>
</feature>
<dbReference type="STRING" id="49390.A0A068UZH8"/>
<keyword evidence="4" id="KW-1185">Reference proteome</keyword>
<dbReference type="PANTHER" id="PTHR23289">
    <property type="entry name" value="CYTOCHROME C OXIDASE ASSEMBLY PROTEIN COX15"/>
    <property type="match status" value="1"/>
</dbReference>
<organism evidence="3 4">
    <name type="scientific">Coffea canephora</name>
    <name type="common">Robusta coffee</name>
    <dbReference type="NCBI Taxonomy" id="49390"/>
    <lineage>
        <taxon>Eukaryota</taxon>
        <taxon>Viridiplantae</taxon>
        <taxon>Streptophyta</taxon>
        <taxon>Embryophyta</taxon>
        <taxon>Tracheophyta</taxon>
        <taxon>Spermatophyta</taxon>
        <taxon>Magnoliopsida</taxon>
        <taxon>eudicotyledons</taxon>
        <taxon>Gunneridae</taxon>
        <taxon>Pentapetalae</taxon>
        <taxon>asterids</taxon>
        <taxon>lamiids</taxon>
        <taxon>Gentianales</taxon>
        <taxon>Rubiaceae</taxon>
        <taxon>Ixoroideae</taxon>
        <taxon>Gardenieae complex</taxon>
        <taxon>Bertiereae - Coffeeae clade</taxon>
        <taxon>Coffeeae</taxon>
        <taxon>Coffea</taxon>
    </lineage>
</organism>
<name>A0A068UZH8_COFCA</name>
<accession>A0A068UZH8</accession>
<gene>
    <name evidence="3" type="ORF">GSCOC_T00038887001</name>
</gene>
<evidence type="ECO:0000313" key="4">
    <source>
        <dbReference type="Proteomes" id="UP000295252"/>
    </source>
</evidence>
<dbReference type="GO" id="GO:0120547">
    <property type="term" value="F:heme A synthase activity"/>
    <property type="evidence" value="ECO:0007669"/>
    <property type="project" value="InterPro"/>
</dbReference>
<feature type="compositionally biased region" description="Basic and acidic residues" evidence="1">
    <location>
        <begin position="121"/>
        <end position="130"/>
    </location>
</feature>
<feature type="transmembrane region" description="Helical" evidence="2">
    <location>
        <begin position="20"/>
        <end position="40"/>
    </location>
</feature>
<dbReference type="InterPro" id="IPR023754">
    <property type="entry name" value="HemeA_Synthase_type2"/>
</dbReference>
<dbReference type="GO" id="GO:0006784">
    <property type="term" value="P:heme A biosynthetic process"/>
    <property type="evidence" value="ECO:0007669"/>
    <property type="project" value="InterPro"/>
</dbReference>
<dbReference type="GO" id="GO:0016653">
    <property type="term" value="F:oxidoreductase activity, acting on NAD(P)H, heme protein as acceptor"/>
    <property type="evidence" value="ECO:0007669"/>
    <property type="project" value="TreeGrafter"/>
</dbReference>
<evidence type="ECO:0000313" key="3">
    <source>
        <dbReference type="EMBL" id="CDP13821.1"/>
    </source>
</evidence>
<feature type="region of interest" description="Disordered" evidence="1">
    <location>
        <begin position="78"/>
        <end position="130"/>
    </location>
</feature>
<dbReference type="InParanoid" id="A0A068UZH8"/>
<keyword evidence="2" id="KW-1133">Transmembrane helix</keyword>